<feature type="region of interest" description="Disordered" evidence="1">
    <location>
        <begin position="676"/>
        <end position="707"/>
    </location>
</feature>
<feature type="compositionally biased region" description="Polar residues" evidence="1">
    <location>
        <begin position="1845"/>
        <end position="1857"/>
    </location>
</feature>
<feature type="compositionally biased region" description="Polar residues" evidence="1">
    <location>
        <begin position="2507"/>
        <end position="2516"/>
    </location>
</feature>
<keyword evidence="2" id="KW-0812">Transmembrane</keyword>
<feature type="region of interest" description="Disordered" evidence="1">
    <location>
        <begin position="3603"/>
        <end position="3670"/>
    </location>
</feature>
<feature type="compositionally biased region" description="Low complexity" evidence="1">
    <location>
        <begin position="1450"/>
        <end position="1464"/>
    </location>
</feature>
<evidence type="ECO:0000256" key="1">
    <source>
        <dbReference type="SAM" id="MobiDB-lite"/>
    </source>
</evidence>
<feature type="compositionally biased region" description="Polar residues" evidence="1">
    <location>
        <begin position="1425"/>
        <end position="1435"/>
    </location>
</feature>
<feature type="compositionally biased region" description="Pro residues" evidence="1">
    <location>
        <begin position="2068"/>
        <end position="2077"/>
    </location>
</feature>
<feature type="compositionally biased region" description="Low complexity" evidence="1">
    <location>
        <begin position="2110"/>
        <end position="2123"/>
    </location>
</feature>
<protein>
    <submittedName>
        <fullName evidence="3">Uncharacterized protein</fullName>
    </submittedName>
</protein>
<feature type="compositionally biased region" description="Basic and acidic residues" evidence="1">
    <location>
        <begin position="2090"/>
        <end position="2101"/>
    </location>
</feature>
<feature type="compositionally biased region" description="Pro residues" evidence="1">
    <location>
        <begin position="2216"/>
        <end position="2226"/>
    </location>
</feature>
<evidence type="ECO:0000313" key="3">
    <source>
        <dbReference type="EMBL" id="KAJ1918317.1"/>
    </source>
</evidence>
<organism evidence="3 4">
    <name type="scientific">Tieghemiomyces parasiticus</name>
    <dbReference type="NCBI Taxonomy" id="78921"/>
    <lineage>
        <taxon>Eukaryota</taxon>
        <taxon>Fungi</taxon>
        <taxon>Fungi incertae sedis</taxon>
        <taxon>Zoopagomycota</taxon>
        <taxon>Kickxellomycotina</taxon>
        <taxon>Dimargaritomycetes</taxon>
        <taxon>Dimargaritales</taxon>
        <taxon>Dimargaritaceae</taxon>
        <taxon>Tieghemiomyces</taxon>
    </lineage>
</organism>
<feature type="compositionally biased region" description="Gly residues" evidence="1">
    <location>
        <begin position="2316"/>
        <end position="2325"/>
    </location>
</feature>
<feature type="region of interest" description="Disordered" evidence="1">
    <location>
        <begin position="288"/>
        <end position="325"/>
    </location>
</feature>
<feature type="compositionally biased region" description="Basic and acidic residues" evidence="1">
    <location>
        <begin position="3656"/>
        <end position="3670"/>
    </location>
</feature>
<feature type="compositionally biased region" description="Polar residues" evidence="1">
    <location>
        <begin position="1247"/>
        <end position="1261"/>
    </location>
</feature>
<feature type="region of interest" description="Disordered" evidence="1">
    <location>
        <begin position="478"/>
        <end position="556"/>
    </location>
</feature>
<accession>A0A9W8A2N9</accession>
<feature type="region of interest" description="Disordered" evidence="1">
    <location>
        <begin position="2046"/>
        <end position="2256"/>
    </location>
</feature>
<feature type="compositionally biased region" description="Polar residues" evidence="1">
    <location>
        <begin position="1301"/>
        <end position="1310"/>
    </location>
</feature>
<feature type="compositionally biased region" description="Pro residues" evidence="1">
    <location>
        <begin position="1263"/>
        <end position="1275"/>
    </location>
</feature>
<keyword evidence="4" id="KW-1185">Reference proteome</keyword>
<feature type="compositionally biased region" description="Pro residues" evidence="1">
    <location>
        <begin position="1387"/>
        <end position="1397"/>
    </location>
</feature>
<feature type="compositionally biased region" description="Polar residues" evidence="1">
    <location>
        <begin position="983"/>
        <end position="992"/>
    </location>
</feature>
<feature type="compositionally biased region" description="Low complexity" evidence="1">
    <location>
        <begin position="1352"/>
        <end position="1364"/>
    </location>
</feature>
<feature type="region of interest" description="Disordered" evidence="1">
    <location>
        <begin position="93"/>
        <end position="138"/>
    </location>
</feature>
<feature type="region of interest" description="Disordered" evidence="1">
    <location>
        <begin position="1"/>
        <end position="66"/>
    </location>
</feature>
<sequence length="3670" mass="395454">MKRFINKLKKRRRNSEDQSSGEDEPEHPAAFKSFTSRSRRFRQGSWDFGRTTPPARLHEGDGDDATYPVVSANLDVLDLAGLGSRRLRPFSSAELASGGGTYPRGPPMTQRPRQPYVQRSSATPPLVPRPPATDLPTTLSFLAGSGGLNQDSSDVFSAGSAELASFERHLYPNPAQPAAPQAPSTGDPLLSSHDLFDRWQGLLQEAARSVPLSTRTSFTTLGRPRAASTASPLVQSPLAYEEPAAAPSERLASPVEPPIAVFPPPPAAVAPDPDSGPWMQHSQEFTRTMPSPNALSSPRAESLALRGTPTPQGAARDLSPPPPAVRQSAADALFAHSVPYHIATVGPGPPRPSGRAPVPFQLDNRRLVKFAFEEARRRIVTEDGQTIVVPVQGNRPSDVTDENWERYGKHIRVPVMTPVMEEIPMRERYPLRHARELHRRLSQPSLDSSSATPNLLGELAEPGRKLRHPLDELYYAAAGSSDSSRSSRSPTLQPASGPREHPYVARRRSMAREVQQQVEDISFAPDAPIHTVPTSDEESRTQEPTPRPSQRHSDPPAWYTAVEIGRASPPLPQINQPPQPSRQVGLTVPELTEAYDALATESSGARPLRLDPHDHYAYPPAVTTGSRPASPATERLQRARAASQSSLSRVSPYAMPPPGTVPTLTQAFEAYHVESRAASPTRSLPDSRPASPYQRARSRLSFSSGSAAPLPATQAIMPMPPPLPVYPSLDSAAGHSEAAYDGYPQPLAPPLPSYHGSPSTPPGLFPQPDSVGSAGSSTLFRKLSRYHQAPSVGEPVRIERAMTPQYAPSSESRPTTPGVAHMVHRAEHVSATPMMGPVDVPPPPALPPLPHPPTQPPSPVGRRAAELFTGPPYADQRSGYEELPGQVSPEPLPPPVRPSPEYQSPLTDSPLFETEYVTDTHTPEGIHTPGQPSPQNASEHDVSKLFPSIASIPDVFRPPTGYVKPPPPRRPNVLGPVDEESLPSASPPTSSQAIAPHVPAIIVTEPQTPPFSQRPMGESVSPLGTASVPQPVPLDDDTTAAVPRVPETPTGYVSSYTMSPEVPPLSQPVPLEEDEITSLSLPAPLDEEEPSLVPYAPESPVRYKPRCSLPAEVIQGFQSMPLDEEVAAPPSDVSEASAQFEPRYDSPLPFVDASYESEMDNKGQLSSPVPESPGSSSETQETHLPFGETPSEADASMDRYRPPASPPSHPLDQPYEVMSSFEGSLNETGRYAEELLPPDPRSLDYYEQSNHPISSETQHLATPTPPYETPSPPTIYSPMEEVVVHEMEPSLTPPGIARIPYSQSPGTQSEPRFMDVVDPAPLADQPSLGAPVVHSPPPPLPELAPAPPGPPRASSTSTPAAVPIQAPPPTPMTKPTDTKPRAEPRRPPILPPPPPPDVQAKAKQIPTIVIDSPPSKVGAVRRTGTRPTPASTNASIPAIIVQPATPSPKDAMPPATDPPSATASHLSLNTSRLLTVPFPVESTDMSRRFETTANTGPQVAPAAAVPPPLPPPPPASVIRKMTSPPVAQKELPLRPAEGIPTDHRVDEAVAIADDSPPPEYYSAPNSDRNTRMDFTAGELDTADPESSRPTLASFRTAEAPAEASRPTLASFRTAEAPGTASGSSSENVEPMSMPEPPSALASPSSFATVTSPPRPPPGSPQTVPASPQSAQRPPMTAAEIEAQAAARNGVHFSPLRSFTPSPPGTPFKSVTPSHELTPPYHPLSSQAPSTPFRVSSPGSSRPVDPSPLGRPMGQHVGSPSSPTSPRVSSPLRMAQPLPTVVPPRLPPYQGSQRVSVTGPGPPHVSSTYSGHDRPLPSTPGYPRRPRPFSPQGGSTSPRPPAMSPPNLSTSPRPTSLISAPLPLPEGPSIDPSDEKAGALVGPIGASAMSPVSSDSGDSQVRPGWAGIMPIEVKHNPGSVVGPPTEEIMRGRRINIFRRTARRLWRTFKGEPQPPAHAPWAGPAPLTDAPTSSPDYHADLTDSVHNLYHEIGPHDHPLGTLGAGFTGHALRPPPATVVAPFTTDDAGADEEQRRRIEATQAATALLASHPQPATLLGSPGRHGYQAPLISPPPLPEEPSPVKADQVSSRRRLFDGRRTDDINKLPWMQPHSSPAPLSSSVASAATTHGGRSSRDSNETSPTPGLPEPALPRIKPPPGHPMLHSSRHTVAHGVPSTNGSGPGGSSYVSSLPSHTSLTPSGHSTAPDVAASSVDGEPSSPVPPPGPPSPVQTQSDPSMASQSSRPEPLPTQLEAAASSVDNSFASQGIVHAPPVPGGIWGLVRTLFGGKDASKAPASGSPQDSVHSYTRLDGAEDGGHGHGVGGGGGVPLDDSEHGLPSPVPLSPPSQTAGPTPLDTGSGEPPPPPVPPPPPGSMPFPEPEDGDENDDDRHHHGGDDYDEEEEYGSEGGAGIPLRPTHTSSRPASAPSDPTGHSHVDMTDAQVSPAIPPPSRSAIRPPTAFLRSNPSLEPRSGSSSEGNTGGYGSGGNDNNNGSGGGDPPGFHSRRHSDGSSVGAASTAFTDDPDCCSWWTPWRRKGDPRFQRQAEPLASDAVDAYLSRLPPVFFEPIPALNLQHDSAADVSAQFPRPAAPADNPDFQKSTTDPELASDHQVVRAGTASSVHNTSLTSSYRSQGSEDRGDPAMFPPFNLLPKGATGDLLHSNGGGSNGWGFTSSTQYATLGPLGVVTKAANQLHHFEVLRDFLQLIALYLAAMYDTTGSFLRFVLTSIPAFVSLNWADNWGTPAVFLAVFGALALAALIAFRYASRRVPDANAEGLEVQTWDMASRRRWRTTNVVVIFVLTTLYLPLSKLALEAIVWSDAFWPVVNPYIDTDNPRLPPLGPASTYRNPLDFCYTTTMRQDQSNLAWLVLVVAIPCFCIIGGYFPWSIRRLALATRPAGTNYDADGTGRAGPAAVYKEALRHDESPYHGLYAMYRPESAGHQAVIMAQKFIYVALVVVVTKDNCLLRDASRHVVDLVRMSLVAGFGTLCLALHWRVQPYLAASQNAGEAISRVAQVLTGYFGLVTIAQVSTLGPIGITLFVVNILAGLAIVYLTLLQFGCFRRFIDRLRTRVHLTPAVVVPTADYPALFDLLTARVWQETWTGLLLTCREFRVPRDATVAFSESVFRPPYLVDFKGTVAERHLENLRLLRFLGRGGYHHHINALTTPRLQHLRHTIVTYLVGPDMFYHPRHVETTTITTFFGKAYVVPFPFTLVFVYDEDPSLVLTLCEEADLVRYVELNAQPAIRSRKEIRMMLRCLDGQEVNRPFQRRYDRSAGFIPAGVRRTLSRRPFRPVAHRGDGHQGILQRSLSSSRLFNLPTGPAHPYRHLPDAAAAPTTGVTFIPHIRYRTGTLRIHRAFGSTWQGEYNMNAGFHVQIEYNAGEGFFAPGKTKTVNEACAVGAQRLGLDASYNLNPQLRAFLRANEALIRERYPQTVRLLELYRQTYRDAFRRKRETLSYDFYVRVFDAPRIPEDTLWHYLEHNEANPLLHNLRTYHATDIRFLIQRYRQAAHDPATLFWYLFWDDLYRLNARTVPAFVTHVCYFSPYYPTSIVFCPLPRKDLEAFLAQFGLWQSPGHAGFIHNGLLNRLYHRLSTLLFGHEVPVYTGRLRENPKGSPSQGSSGAAGHDSPPPPPPPPPFQPFRGSRPFPADREFAISQEHSNVDRREPTPMDEAH</sequence>
<feature type="compositionally biased region" description="Basic residues" evidence="1">
    <location>
        <begin position="1"/>
        <end position="13"/>
    </location>
</feature>
<feature type="compositionally biased region" description="Polar residues" evidence="1">
    <location>
        <begin position="2614"/>
        <end position="2630"/>
    </location>
</feature>
<feature type="compositionally biased region" description="Polar residues" evidence="1">
    <location>
        <begin position="1723"/>
        <end position="1739"/>
    </location>
</feature>
<evidence type="ECO:0000313" key="4">
    <source>
        <dbReference type="Proteomes" id="UP001150569"/>
    </source>
</evidence>
<feature type="compositionally biased region" description="Pro residues" evidence="1">
    <location>
        <begin position="2358"/>
        <end position="2375"/>
    </location>
</feature>
<feature type="region of interest" description="Disordered" evidence="1">
    <location>
        <begin position="1491"/>
        <end position="1871"/>
    </location>
</feature>
<feature type="compositionally biased region" description="Gly residues" evidence="1">
    <location>
        <begin position="2476"/>
        <end position="2496"/>
    </location>
</feature>
<feature type="region of interest" description="Disordered" evidence="1">
    <location>
        <begin position="833"/>
        <end position="992"/>
    </location>
</feature>
<dbReference type="Proteomes" id="UP001150569">
    <property type="component" value="Unassembled WGS sequence"/>
</dbReference>
<feature type="transmembrane region" description="Helical" evidence="2">
    <location>
        <begin position="2791"/>
        <end position="2814"/>
    </location>
</feature>
<name>A0A9W8A2N9_9FUNG</name>
<keyword evidence="2" id="KW-1133">Transmembrane helix</keyword>
<feature type="compositionally biased region" description="Low complexity" evidence="1">
    <location>
        <begin position="480"/>
        <end position="489"/>
    </location>
</feature>
<feature type="region of interest" description="Disordered" evidence="1">
    <location>
        <begin position="1006"/>
        <end position="1075"/>
    </location>
</feature>
<feature type="compositionally biased region" description="Polar residues" evidence="1">
    <location>
        <begin position="2228"/>
        <end position="2241"/>
    </location>
</feature>
<evidence type="ECO:0000256" key="2">
    <source>
        <dbReference type="SAM" id="Phobius"/>
    </source>
</evidence>
<feature type="transmembrane region" description="Helical" evidence="2">
    <location>
        <begin position="2972"/>
        <end position="2990"/>
    </location>
</feature>
<feature type="compositionally biased region" description="Low complexity" evidence="1">
    <location>
        <begin position="1677"/>
        <end position="1686"/>
    </location>
</feature>
<feature type="compositionally biased region" description="Pro residues" evidence="1">
    <location>
        <begin position="1504"/>
        <end position="1515"/>
    </location>
</feature>
<feature type="region of interest" description="Disordered" evidence="1">
    <location>
        <begin position="2286"/>
        <end position="2516"/>
    </location>
</feature>
<feature type="compositionally biased region" description="Low complexity" evidence="1">
    <location>
        <begin position="3610"/>
        <end position="3621"/>
    </location>
</feature>
<feature type="compositionally biased region" description="Low complexity" evidence="1">
    <location>
        <begin position="1166"/>
        <end position="1178"/>
    </location>
</feature>
<feature type="region of interest" description="Disordered" evidence="1">
    <location>
        <begin position="1121"/>
        <end position="1468"/>
    </location>
</feature>
<feature type="region of interest" description="Disordered" evidence="1">
    <location>
        <begin position="2582"/>
        <end position="2643"/>
    </location>
</feature>
<feature type="compositionally biased region" description="Pro residues" evidence="1">
    <location>
        <begin position="2141"/>
        <end position="2157"/>
    </location>
</feature>
<feature type="compositionally biased region" description="Pro residues" evidence="1">
    <location>
        <begin position="3624"/>
        <end position="3635"/>
    </location>
</feature>
<feature type="compositionally biased region" description="Low complexity" evidence="1">
    <location>
        <begin position="1758"/>
        <end position="1770"/>
    </location>
</feature>
<feature type="region of interest" description="Disordered" evidence="1">
    <location>
        <begin position="603"/>
        <end position="633"/>
    </location>
</feature>
<feature type="transmembrane region" description="Helical" evidence="2">
    <location>
        <begin position="2737"/>
        <end position="2758"/>
    </location>
</feature>
<reference evidence="3" key="1">
    <citation type="submission" date="2022-07" db="EMBL/GenBank/DDBJ databases">
        <title>Phylogenomic reconstructions and comparative analyses of Kickxellomycotina fungi.</title>
        <authorList>
            <person name="Reynolds N.K."/>
            <person name="Stajich J.E."/>
            <person name="Barry K."/>
            <person name="Grigoriev I.V."/>
            <person name="Crous P."/>
            <person name="Smith M.E."/>
        </authorList>
    </citation>
    <scope>NUCLEOTIDE SEQUENCE</scope>
    <source>
        <strain evidence="3">RSA 861</strain>
    </source>
</reference>
<gene>
    <name evidence="3" type="ORF">IWQ60_007539</name>
</gene>
<feature type="compositionally biased region" description="Low complexity" evidence="1">
    <location>
        <begin position="2170"/>
        <end position="2197"/>
    </location>
</feature>
<comment type="caution">
    <text evidence="3">The sequence shown here is derived from an EMBL/GenBank/DDBJ whole genome shotgun (WGS) entry which is preliminary data.</text>
</comment>
<dbReference type="EMBL" id="JANBPT010000509">
    <property type="protein sequence ID" value="KAJ1918317.1"/>
    <property type="molecule type" value="Genomic_DNA"/>
</dbReference>
<feature type="transmembrane region" description="Helical" evidence="2">
    <location>
        <begin position="3033"/>
        <end position="3057"/>
    </location>
</feature>
<feature type="transmembrane region" description="Helical" evidence="2">
    <location>
        <begin position="2861"/>
        <end position="2882"/>
    </location>
</feature>
<feature type="compositionally biased region" description="Pro residues" evidence="1">
    <location>
        <begin position="1334"/>
        <end position="1351"/>
    </location>
</feature>
<keyword evidence="2" id="KW-0472">Membrane</keyword>
<proteinExistence type="predicted"/>
<feature type="compositionally biased region" description="Low complexity" evidence="1">
    <location>
        <begin position="1623"/>
        <end position="1651"/>
    </location>
</feature>
<feature type="compositionally biased region" description="Basic and acidic residues" evidence="1">
    <location>
        <begin position="1376"/>
        <end position="1386"/>
    </location>
</feature>
<feature type="compositionally biased region" description="Pro residues" evidence="1">
    <location>
        <begin position="839"/>
        <end position="859"/>
    </location>
</feature>
<dbReference type="OrthoDB" id="10261361at2759"/>
<feature type="region of interest" description="Disordered" evidence="1">
    <location>
        <begin position="736"/>
        <end position="776"/>
    </location>
</feature>